<accession>A0A939DYE6</accession>
<name>A0A939DYE6_9CORY</name>
<organism evidence="3 4">
    <name type="scientific">Corynebacterium mendelii</name>
    <dbReference type="NCBI Taxonomy" id="2765362"/>
    <lineage>
        <taxon>Bacteria</taxon>
        <taxon>Bacillati</taxon>
        <taxon>Actinomycetota</taxon>
        <taxon>Actinomycetes</taxon>
        <taxon>Mycobacteriales</taxon>
        <taxon>Corynebacteriaceae</taxon>
        <taxon>Corynebacterium</taxon>
    </lineage>
</organism>
<keyword evidence="2" id="KW-0472">Membrane</keyword>
<dbReference type="EMBL" id="JAFLEQ010000003">
    <property type="protein sequence ID" value="MBN9643095.1"/>
    <property type="molecule type" value="Genomic_DNA"/>
</dbReference>
<dbReference type="AlphaFoldDB" id="A0A939DYE6"/>
<evidence type="ECO:0000256" key="2">
    <source>
        <dbReference type="SAM" id="Phobius"/>
    </source>
</evidence>
<evidence type="ECO:0000313" key="4">
    <source>
        <dbReference type="Proteomes" id="UP000664332"/>
    </source>
</evidence>
<protein>
    <recommendedName>
        <fullName evidence="5">Cell division protein FtsL</fullName>
    </recommendedName>
</protein>
<comment type="caution">
    <text evidence="3">The sequence shown here is derived from an EMBL/GenBank/DDBJ whole genome shotgun (WGS) entry which is preliminary data.</text>
</comment>
<sequence length="236" mass="24621">MTSTQTRTSRPKASLTRATSPTRATRGAGAPTGLKRGTGYLPGHQPLPRRTGSKQVTSIRGRRVVAPKADPRYIRFTVLVIGVLIGGIVGTLSLAGVTTHQSYQIAHLQGLDAQLDNQLETLHRDHEAARSAADMARRASDMGMVVADQPGIIAVGVDDQPVTVRQPDASKTRPIIDVNGNRVRPLPATSDPEETAALIDNLQAIPGNATPGAAAIPAVAPYSPNIRSAGAGGNGQ</sequence>
<dbReference type="RefSeq" id="WP_207117508.1">
    <property type="nucleotide sequence ID" value="NZ_JAFLEQ010000003.1"/>
</dbReference>
<keyword evidence="2" id="KW-1133">Transmembrane helix</keyword>
<feature type="region of interest" description="Disordered" evidence="1">
    <location>
        <begin position="1"/>
        <end position="56"/>
    </location>
</feature>
<dbReference type="Proteomes" id="UP000664332">
    <property type="component" value="Unassembled WGS sequence"/>
</dbReference>
<keyword evidence="2" id="KW-0812">Transmembrane</keyword>
<evidence type="ECO:0000256" key="1">
    <source>
        <dbReference type="SAM" id="MobiDB-lite"/>
    </source>
</evidence>
<proteinExistence type="predicted"/>
<evidence type="ECO:0000313" key="3">
    <source>
        <dbReference type="EMBL" id="MBN9643095.1"/>
    </source>
</evidence>
<keyword evidence="4" id="KW-1185">Reference proteome</keyword>
<feature type="transmembrane region" description="Helical" evidence="2">
    <location>
        <begin position="73"/>
        <end position="95"/>
    </location>
</feature>
<evidence type="ECO:0008006" key="5">
    <source>
        <dbReference type="Google" id="ProtNLM"/>
    </source>
</evidence>
<gene>
    <name evidence="3" type="ORF">JZY06_00395</name>
</gene>
<reference evidence="3" key="1">
    <citation type="submission" date="2021-03" db="EMBL/GenBank/DDBJ databases">
        <authorList>
            <person name="Sun Q."/>
        </authorList>
    </citation>
    <scope>NUCLEOTIDE SEQUENCE</scope>
    <source>
        <strain evidence="3">CCM 8862</strain>
    </source>
</reference>